<proteinExistence type="predicted"/>
<keyword evidence="3" id="KW-1185">Reference proteome</keyword>
<dbReference type="EMBL" id="JACXAC010000002">
    <property type="protein sequence ID" value="MBD2721675.1"/>
    <property type="molecule type" value="Genomic_DNA"/>
</dbReference>
<dbReference type="RefSeq" id="WP_190922948.1">
    <property type="nucleotide sequence ID" value="NZ_JACXAC010000002.1"/>
</dbReference>
<sequence>MNQETLQHFVQLFTLDDAAATQRVSARLALVLQNPAAYHAQFAEELAERGIVVALPEPELRAVALIDALLAEELVWESDWQDPAADLVYGLNETLTQQRRAMRVSEPAPGRTAVTGPDALDILQDLLEPLGLALVLLTLDADSYALTVVADAQAEETRQLARELGVDVTVY</sequence>
<organism evidence="2 3">
    <name type="scientific">Hymenobacter armeniacus</name>
    <dbReference type="NCBI Taxonomy" id="2771358"/>
    <lineage>
        <taxon>Bacteria</taxon>
        <taxon>Pseudomonadati</taxon>
        <taxon>Bacteroidota</taxon>
        <taxon>Cytophagia</taxon>
        <taxon>Cytophagales</taxon>
        <taxon>Hymenobacteraceae</taxon>
        <taxon>Hymenobacter</taxon>
    </lineage>
</organism>
<dbReference type="InterPro" id="IPR046582">
    <property type="entry name" value="DUF6630"/>
</dbReference>
<evidence type="ECO:0000313" key="2">
    <source>
        <dbReference type="EMBL" id="MBD2721675.1"/>
    </source>
</evidence>
<gene>
    <name evidence="2" type="ORF">IC234_06000</name>
</gene>
<accession>A0ABR8JST1</accession>
<comment type="caution">
    <text evidence="2">The sequence shown here is derived from an EMBL/GenBank/DDBJ whole genome shotgun (WGS) entry which is preliminary data.</text>
</comment>
<dbReference type="Pfam" id="PF20335">
    <property type="entry name" value="DUF6630"/>
    <property type="match status" value="1"/>
</dbReference>
<protein>
    <recommendedName>
        <fullName evidence="1">DUF6630 domain-containing protein</fullName>
    </recommendedName>
</protein>
<name>A0ABR8JST1_9BACT</name>
<dbReference type="Proteomes" id="UP000606003">
    <property type="component" value="Unassembled WGS sequence"/>
</dbReference>
<evidence type="ECO:0000313" key="3">
    <source>
        <dbReference type="Proteomes" id="UP000606003"/>
    </source>
</evidence>
<evidence type="ECO:0000259" key="1">
    <source>
        <dbReference type="Pfam" id="PF20335"/>
    </source>
</evidence>
<feature type="domain" description="DUF6630" evidence="1">
    <location>
        <begin position="6"/>
        <end position="170"/>
    </location>
</feature>
<reference evidence="2 3" key="1">
    <citation type="submission" date="2020-09" db="EMBL/GenBank/DDBJ databases">
        <authorList>
            <person name="Kim M.K."/>
        </authorList>
    </citation>
    <scope>NUCLEOTIDE SEQUENCE [LARGE SCALE GENOMIC DNA]</scope>
    <source>
        <strain evidence="2 3">BT189</strain>
    </source>
</reference>